<feature type="compositionally biased region" description="Low complexity" evidence="1">
    <location>
        <begin position="75"/>
        <end position="85"/>
    </location>
</feature>
<organism evidence="2 3">
    <name type="scientific">Kitasatospora aureofaciens</name>
    <name type="common">Streptomyces aureofaciens</name>
    <dbReference type="NCBI Taxonomy" id="1894"/>
    <lineage>
        <taxon>Bacteria</taxon>
        <taxon>Bacillati</taxon>
        <taxon>Actinomycetota</taxon>
        <taxon>Actinomycetes</taxon>
        <taxon>Kitasatosporales</taxon>
        <taxon>Streptomycetaceae</taxon>
        <taxon>Kitasatospora</taxon>
    </lineage>
</organism>
<comment type="caution">
    <text evidence="2">The sequence shown here is derived from an EMBL/GenBank/DDBJ whole genome shotgun (WGS) entry which is preliminary data.</text>
</comment>
<evidence type="ECO:0000256" key="1">
    <source>
        <dbReference type="SAM" id="MobiDB-lite"/>
    </source>
</evidence>
<dbReference type="EMBL" id="BMUB01000004">
    <property type="protein sequence ID" value="GGU70586.1"/>
    <property type="molecule type" value="Genomic_DNA"/>
</dbReference>
<evidence type="ECO:0000313" key="2">
    <source>
        <dbReference type="EMBL" id="GGU70586.1"/>
    </source>
</evidence>
<protein>
    <submittedName>
        <fullName evidence="2">Uncharacterized protein</fullName>
    </submittedName>
</protein>
<accession>A0A8H9HKK2</accession>
<feature type="region of interest" description="Disordered" evidence="1">
    <location>
        <begin position="29"/>
        <end position="112"/>
    </location>
</feature>
<evidence type="ECO:0000313" key="3">
    <source>
        <dbReference type="Proteomes" id="UP000610124"/>
    </source>
</evidence>
<sequence>MNLGEPGCTGGCCGYLSAVVQRIEDTVPRSDRQLPVDAARPPEYTLEADRLRRRTGPDGGRPVVATGGPSAEPLTAAQAARTYRAAGRRPARRTNSPRTAAPSAISPGERAA</sequence>
<reference evidence="2" key="2">
    <citation type="submission" date="2020-09" db="EMBL/GenBank/DDBJ databases">
        <authorList>
            <person name="Sun Q."/>
            <person name="Ohkuma M."/>
        </authorList>
    </citation>
    <scope>NUCLEOTIDE SEQUENCE</scope>
    <source>
        <strain evidence="2">JCM 4434</strain>
    </source>
</reference>
<name>A0A8H9HKK2_KITAU</name>
<reference evidence="2" key="1">
    <citation type="journal article" date="2014" name="Int. J. Syst. Evol. Microbiol.">
        <title>Complete genome sequence of Corynebacterium casei LMG S-19264T (=DSM 44701T), isolated from a smear-ripened cheese.</title>
        <authorList>
            <consortium name="US DOE Joint Genome Institute (JGI-PGF)"/>
            <person name="Walter F."/>
            <person name="Albersmeier A."/>
            <person name="Kalinowski J."/>
            <person name="Ruckert C."/>
        </authorList>
    </citation>
    <scope>NUCLEOTIDE SEQUENCE</scope>
    <source>
        <strain evidence="2">JCM 4434</strain>
    </source>
</reference>
<dbReference type="Proteomes" id="UP000610124">
    <property type="component" value="Unassembled WGS sequence"/>
</dbReference>
<dbReference type="AlphaFoldDB" id="A0A8H9HKK2"/>
<gene>
    <name evidence="2" type="ORF">GCM10010502_22650</name>
</gene>
<proteinExistence type="predicted"/>